<gene>
    <name evidence="2" type="ORF">J4557_01810</name>
</gene>
<dbReference type="RefSeq" id="WP_208264512.1">
    <property type="nucleotide sequence ID" value="NZ_BAAAGM010000057.1"/>
</dbReference>
<comment type="caution">
    <text evidence="2">The sequence shown here is derived from an EMBL/GenBank/DDBJ whole genome shotgun (WGS) entry which is preliminary data.</text>
</comment>
<name>A0ABS3QQI3_9ACTN</name>
<sequence>MICQSCRERHHGECRGGSWCDCQHKAAPATPSEPSGPAGGTSSRPSGERAQGAEPPVNWKRQG</sequence>
<reference evidence="2 3" key="1">
    <citation type="submission" date="2021-03" db="EMBL/GenBank/DDBJ databases">
        <authorList>
            <person name="Kanchanasin P."/>
            <person name="Saeng-In P."/>
            <person name="Phongsopitanun W."/>
            <person name="Yuki M."/>
            <person name="Kudo T."/>
            <person name="Ohkuma M."/>
            <person name="Tanasupawat S."/>
        </authorList>
    </citation>
    <scope>NUCLEOTIDE SEQUENCE [LARGE SCALE GENOMIC DNA]</scope>
    <source>
        <strain evidence="2 3">L46</strain>
    </source>
</reference>
<feature type="region of interest" description="Disordered" evidence="1">
    <location>
        <begin position="25"/>
        <end position="63"/>
    </location>
</feature>
<evidence type="ECO:0000313" key="2">
    <source>
        <dbReference type="EMBL" id="MBO2436243.1"/>
    </source>
</evidence>
<dbReference type="Proteomes" id="UP000666915">
    <property type="component" value="Unassembled WGS sequence"/>
</dbReference>
<proteinExistence type="predicted"/>
<protein>
    <submittedName>
        <fullName evidence="2">Uncharacterized protein</fullName>
    </submittedName>
</protein>
<evidence type="ECO:0000313" key="3">
    <source>
        <dbReference type="Proteomes" id="UP000666915"/>
    </source>
</evidence>
<keyword evidence="3" id="KW-1185">Reference proteome</keyword>
<evidence type="ECO:0000256" key="1">
    <source>
        <dbReference type="SAM" id="MobiDB-lite"/>
    </source>
</evidence>
<dbReference type="EMBL" id="JAGEOK010000001">
    <property type="protein sequence ID" value="MBO2436243.1"/>
    <property type="molecule type" value="Genomic_DNA"/>
</dbReference>
<accession>A0ABS3QQI3</accession>
<organism evidence="2 3">
    <name type="scientific">Actinomadura nitritigenes</name>
    <dbReference type="NCBI Taxonomy" id="134602"/>
    <lineage>
        <taxon>Bacteria</taxon>
        <taxon>Bacillati</taxon>
        <taxon>Actinomycetota</taxon>
        <taxon>Actinomycetes</taxon>
        <taxon>Streptosporangiales</taxon>
        <taxon>Thermomonosporaceae</taxon>
        <taxon>Actinomadura</taxon>
    </lineage>
</organism>